<evidence type="ECO:0000259" key="3">
    <source>
        <dbReference type="PROSITE" id="PS50887"/>
    </source>
</evidence>
<dbReference type="Proteomes" id="UP000248555">
    <property type="component" value="Unassembled WGS sequence"/>
</dbReference>
<evidence type="ECO:0000256" key="2">
    <source>
        <dbReference type="SAM" id="Phobius"/>
    </source>
</evidence>
<dbReference type="Gene3D" id="3.30.70.270">
    <property type="match status" value="1"/>
</dbReference>
<dbReference type="Pfam" id="PF00990">
    <property type="entry name" value="GGDEF"/>
    <property type="match status" value="1"/>
</dbReference>
<proteinExistence type="predicted"/>
<keyword evidence="5" id="KW-1185">Reference proteome</keyword>
<dbReference type="InterPro" id="IPR052163">
    <property type="entry name" value="DGC-Regulatory_Protein"/>
</dbReference>
<dbReference type="OrthoDB" id="9759607at2"/>
<organism evidence="4 5">
    <name type="scientific">Paranoxybacillus vitaminiphilus</name>
    <dbReference type="NCBI Taxonomy" id="581036"/>
    <lineage>
        <taxon>Bacteria</taxon>
        <taxon>Bacillati</taxon>
        <taxon>Bacillota</taxon>
        <taxon>Bacilli</taxon>
        <taxon>Bacillales</taxon>
        <taxon>Anoxybacillaceae</taxon>
        <taxon>Paranoxybacillus</taxon>
    </lineage>
</organism>
<feature type="transmembrane region" description="Helical" evidence="2">
    <location>
        <begin position="43"/>
        <end position="63"/>
    </location>
</feature>
<dbReference type="SUPFAM" id="SSF55073">
    <property type="entry name" value="Nucleotide cyclase"/>
    <property type="match status" value="1"/>
</dbReference>
<sequence length="313" mass="35511">MPKNKFFHHLYHIPKKLWVVIFLSYFIPFFVEVNTPNDLITEIYTETIWFISLLPTLIFAYFFGKKGGSVSVLLSITVLFLSQLIDNIGDDFSFWTVPLTWQIAFTNVVLGFGIGLLAEKLRQKQTALELALAELNEKRKELYDLAFYDPLTHLPNRRLFNKYADEILHYSKEANTVFSIMFLDLDGFKEVNDTLGHEAGDLLLKTVSQRLKKCVRANDIVARIAGDEFIILLPGISHEQAVKIAERVIETLQAPIVIGNNSVSVTTSIGISSYPLDGNEIKMLVKKADIAMYQAKRSGKNNYRIADENAISL</sequence>
<dbReference type="EMBL" id="QLMH01000006">
    <property type="protein sequence ID" value="RAK19419.1"/>
    <property type="molecule type" value="Genomic_DNA"/>
</dbReference>
<dbReference type="CDD" id="cd01949">
    <property type="entry name" value="GGDEF"/>
    <property type="match status" value="1"/>
</dbReference>
<dbReference type="PANTHER" id="PTHR46663">
    <property type="entry name" value="DIGUANYLATE CYCLASE DGCT-RELATED"/>
    <property type="match status" value="1"/>
</dbReference>
<dbReference type="InterPro" id="IPR029787">
    <property type="entry name" value="Nucleotide_cyclase"/>
</dbReference>
<dbReference type="AlphaFoldDB" id="A0A327YME6"/>
<keyword evidence="2" id="KW-0472">Membrane</keyword>
<reference evidence="4 5" key="1">
    <citation type="submission" date="2018-06" db="EMBL/GenBank/DDBJ databases">
        <title>Genomic Encyclopedia of Type Strains, Phase III (KMG-III): the genomes of soil and plant-associated and newly described type strains.</title>
        <authorList>
            <person name="Whitman W."/>
        </authorList>
    </citation>
    <scope>NUCLEOTIDE SEQUENCE [LARGE SCALE GENOMIC DNA]</scope>
    <source>
        <strain evidence="4 5">CGMCC 1.8979</strain>
    </source>
</reference>
<evidence type="ECO:0000313" key="5">
    <source>
        <dbReference type="Proteomes" id="UP000248555"/>
    </source>
</evidence>
<dbReference type="RefSeq" id="WP_111645080.1">
    <property type="nucleotide sequence ID" value="NZ_QLMH01000006.1"/>
</dbReference>
<feature type="transmembrane region" description="Helical" evidence="2">
    <location>
        <begin position="12"/>
        <end position="31"/>
    </location>
</feature>
<feature type="coiled-coil region" evidence="1">
    <location>
        <begin position="118"/>
        <end position="145"/>
    </location>
</feature>
<dbReference type="SMART" id="SM00267">
    <property type="entry name" value="GGDEF"/>
    <property type="match status" value="1"/>
</dbReference>
<protein>
    <submittedName>
        <fullName evidence="4">Diguanylate cyclase (GGDEF)-like protein</fullName>
    </submittedName>
</protein>
<dbReference type="InterPro" id="IPR043128">
    <property type="entry name" value="Rev_trsase/Diguanyl_cyclase"/>
</dbReference>
<feature type="transmembrane region" description="Helical" evidence="2">
    <location>
        <begin position="101"/>
        <end position="118"/>
    </location>
</feature>
<keyword evidence="2" id="KW-1133">Transmembrane helix</keyword>
<name>A0A327YME6_9BACL</name>
<evidence type="ECO:0000313" key="4">
    <source>
        <dbReference type="EMBL" id="RAK19419.1"/>
    </source>
</evidence>
<dbReference type="PANTHER" id="PTHR46663:SF2">
    <property type="entry name" value="GGDEF DOMAIN-CONTAINING PROTEIN"/>
    <property type="match status" value="1"/>
</dbReference>
<dbReference type="InterPro" id="IPR000160">
    <property type="entry name" value="GGDEF_dom"/>
</dbReference>
<keyword evidence="2" id="KW-0812">Transmembrane</keyword>
<gene>
    <name evidence="4" type="ORF">B0I26_10639</name>
</gene>
<evidence type="ECO:0000256" key="1">
    <source>
        <dbReference type="SAM" id="Coils"/>
    </source>
</evidence>
<dbReference type="NCBIfam" id="TIGR00254">
    <property type="entry name" value="GGDEF"/>
    <property type="match status" value="1"/>
</dbReference>
<dbReference type="FunFam" id="3.30.70.270:FF:000001">
    <property type="entry name" value="Diguanylate cyclase domain protein"/>
    <property type="match status" value="1"/>
</dbReference>
<comment type="caution">
    <text evidence="4">The sequence shown here is derived from an EMBL/GenBank/DDBJ whole genome shotgun (WGS) entry which is preliminary data.</text>
</comment>
<feature type="domain" description="GGDEF" evidence="3">
    <location>
        <begin position="176"/>
        <end position="308"/>
    </location>
</feature>
<dbReference type="PROSITE" id="PS50887">
    <property type="entry name" value="GGDEF"/>
    <property type="match status" value="1"/>
</dbReference>
<feature type="transmembrane region" description="Helical" evidence="2">
    <location>
        <begin position="70"/>
        <end position="89"/>
    </location>
</feature>
<accession>A0A327YME6</accession>
<keyword evidence="1" id="KW-0175">Coiled coil</keyword>